<keyword evidence="1" id="KW-0175">Coiled coil</keyword>
<feature type="compositionally biased region" description="Basic residues" evidence="2">
    <location>
        <begin position="24"/>
        <end position="34"/>
    </location>
</feature>
<evidence type="ECO:0000313" key="4">
    <source>
        <dbReference type="Proteomes" id="UP000594263"/>
    </source>
</evidence>
<dbReference type="EnsemblPlants" id="Kaladp0101s0113.1.v1.1">
    <property type="protein sequence ID" value="Kaladp0101s0113.1.v1.1.CDS.1"/>
    <property type="gene ID" value="Kaladp0101s0113.v1.1"/>
</dbReference>
<sequence length="182" mass="20686">MDESFRIQVSSRLVDQLAKDADKLKKKTKKPKPKIPHEPRRPEVKEQKKVSDDSEKQKETPAAGWPLQPPFFVPVNPVHSASAEIEAIRAVLEQSEKVLDRLQKQEAEMLQEVTKKAKDLHDKEFTLPEPKTIPCLDEKNACAECYKENAQNPLKCASVTERFADCARRVRQQMSSPAKLAT</sequence>
<keyword evidence="4" id="KW-1185">Reference proteome</keyword>
<accession>A0A7N0V4D7</accession>
<feature type="compositionally biased region" description="Basic and acidic residues" evidence="2">
    <location>
        <begin position="35"/>
        <end position="59"/>
    </location>
</feature>
<dbReference type="Proteomes" id="UP000594263">
    <property type="component" value="Unplaced"/>
</dbReference>
<protein>
    <submittedName>
        <fullName evidence="3">Uncharacterized protein</fullName>
    </submittedName>
</protein>
<dbReference type="OMA" id="CARRVKQ"/>
<dbReference type="PANTHER" id="PTHR47587:SF2">
    <property type="entry name" value="OS05G0103500 PROTEIN"/>
    <property type="match status" value="1"/>
</dbReference>
<dbReference type="PANTHER" id="PTHR47587">
    <property type="entry name" value="OS05G0103500 PROTEIN"/>
    <property type="match status" value="1"/>
</dbReference>
<reference evidence="3" key="1">
    <citation type="submission" date="2021-01" db="UniProtKB">
        <authorList>
            <consortium name="EnsemblPlants"/>
        </authorList>
    </citation>
    <scope>IDENTIFICATION</scope>
</reference>
<evidence type="ECO:0000256" key="1">
    <source>
        <dbReference type="SAM" id="Coils"/>
    </source>
</evidence>
<feature type="region of interest" description="Disordered" evidence="2">
    <location>
        <begin position="18"/>
        <end position="69"/>
    </location>
</feature>
<evidence type="ECO:0000256" key="2">
    <source>
        <dbReference type="SAM" id="MobiDB-lite"/>
    </source>
</evidence>
<organism evidence="3 4">
    <name type="scientific">Kalanchoe fedtschenkoi</name>
    <name type="common">Lavender scallops</name>
    <name type="synonym">South American air plant</name>
    <dbReference type="NCBI Taxonomy" id="63787"/>
    <lineage>
        <taxon>Eukaryota</taxon>
        <taxon>Viridiplantae</taxon>
        <taxon>Streptophyta</taxon>
        <taxon>Embryophyta</taxon>
        <taxon>Tracheophyta</taxon>
        <taxon>Spermatophyta</taxon>
        <taxon>Magnoliopsida</taxon>
        <taxon>eudicotyledons</taxon>
        <taxon>Gunneridae</taxon>
        <taxon>Pentapetalae</taxon>
        <taxon>Saxifragales</taxon>
        <taxon>Crassulaceae</taxon>
        <taxon>Kalanchoe</taxon>
    </lineage>
</organism>
<dbReference type="AlphaFoldDB" id="A0A7N0V4D7"/>
<evidence type="ECO:0000313" key="3">
    <source>
        <dbReference type="EnsemblPlants" id="Kaladp0101s0113.1.v1.1.CDS.1"/>
    </source>
</evidence>
<name>A0A7N0V4D7_KALFE</name>
<dbReference type="Gramene" id="Kaladp0101s0113.1.v1.1">
    <property type="protein sequence ID" value="Kaladp0101s0113.1.v1.1.CDS.1"/>
    <property type="gene ID" value="Kaladp0101s0113.v1.1"/>
</dbReference>
<feature type="coiled-coil region" evidence="1">
    <location>
        <begin position="85"/>
        <end position="119"/>
    </location>
</feature>
<proteinExistence type="predicted"/>